<accession>A0ACC0N9F6</accession>
<comment type="caution">
    <text evidence="1">The sequence shown here is derived from an EMBL/GenBank/DDBJ whole genome shotgun (WGS) entry which is preliminary data.</text>
</comment>
<protein>
    <submittedName>
        <fullName evidence="1">Uncharacterized protein</fullName>
    </submittedName>
</protein>
<proteinExistence type="predicted"/>
<keyword evidence="2" id="KW-1185">Reference proteome</keyword>
<reference evidence="1" key="1">
    <citation type="submission" date="2022-02" db="EMBL/GenBank/DDBJ databases">
        <title>Plant Genome Project.</title>
        <authorList>
            <person name="Zhang R.-G."/>
        </authorList>
    </citation>
    <scope>NUCLEOTIDE SEQUENCE</scope>
    <source>
        <strain evidence="1">AT1</strain>
    </source>
</reference>
<dbReference type="Proteomes" id="UP001062846">
    <property type="component" value="Chromosome 6"/>
</dbReference>
<sequence>MSRKMGHGATPCTCRGIVVYAYNSTRLHISLLLVQRIKNGRASECTVQSLILDTESGNMSYRVPISVVERAVVHETHALAVANGNEGSSSS</sequence>
<evidence type="ECO:0000313" key="2">
    <source>
        <dbReference type="Proteomes" id="UP001062846"/>
    </source>
</evidence>
<evidence type="ECO:0000313" key="1">
    <source>
        <dbReference type="EMBL" id="KAI8549840.1"/>
    </source>
</evidence>
<gene>
    <name evidence="1" type="ORF">RHMOL_Rhmol06G0056400</name>
</gene>
<name>A0ACC0N9F6_RHOML</name>
<dbReference type="EMBL" id="CM046393">
    <property type="protein sequence ID" value="KAI8549840.1"/>
    <property type="molecule type" value="Genomic_DNA"/>
</dbReference>
<organism evidence="1 2">
    <name type="scientific">Rhododendron molle</name>
    <name type="common">Chinese azalea</name>
    <name type="synonym">Azalea mollis</name>
    <dbReference type="NCBI Taxonomy" id="49168"/>
    <lineage>
        <taxon>Eukaryota</taxon>
        <taxon>Viridiplantae</taxon>
        <taxon>Streptophyta</taxon>
        <taxon>Embryophyta</taxon>
        <taxon>Tracheophyta</taxon>
        <taxon>Spermatophyta</taxon>
        <taxon>Magnoliopsida</taxon>
        <taxon>eudicotyledons</taxon>
        <taxon>Gunneridae</taxon>
        <taxon>Pentapetalae</taxon>
        <taxon>asterids</taxon>
        <taxon>Ericales</taxon>
        <taxon>Ericaceae</taxon>
        <taxon>Ericoideae</taxon>
        <taxon>Rhodoreae</taxon>
        <taxon>Rhododendron</taxon>
    </lineage>
</organism>